<evidence type="ECO:0000259" key="2">
    <source>
        <dbReference type="Pfam" id="PF01571"/>
    </source>
</evidence>
<dbReference type="Gene3D" id="3.30.70.1400">
    <property type="entry name" value="Aminomethyltransferase beta-barrel domains"/>
    <property type="match status" value="1"/>
</dbReference>
<dbReference type="SUPFAM" id="SSF54373">
    <property type="entry name" value="FAD-linked reductases, C-terminal domain"/>
    <property type="match status" value="1"/>
</dbReference>
<feature type="non-terminal residue" evidence="4">
    <location>
        <position position="612"/>
    </location>
</feature>
<dbReference type="InterPro" id="IPR006076">
    <property type="entry name" value="FAD-dep_OxRdtase"/>
</dbReference>
<dbReference type="SUPFAM" id="SSF51905">
    <property type="entry name" value="FAD/NAD(P)-binding domain"/>
    <property type="match status" value="1"/>
</dbReference>
<feature type="non-terminal residue" evidence="4">
    <location>
        <position position="1"/>
    </location>
</feature>
<dbReference type="InterPro" id="IPR027266">
    <property type="entry name" value="TrmE/GcvT-like"/>
</dbReference>
<feature type="domain" description="FAD dependent oxidoreductase" evidence="1">
    <location>
        <begin position="1"/>
        <end position="361"/>
    </location>
</feature>
<dbReference type="SUPFAM" id="SSF103025">
    <property type="entry name" value="Folate-binding domain"/>
    <property type="match status" value="1"/>
</dbReference>
<evidence type="ECO:0000259" key="3">
    <source>
        <dbReference type="Pfam" id="PF16350"/>
    </source>
</evidence>
<sequence length="612" mass="66904">VVIGGGVVGCSVLYHLTRAGWTDAVLLERKELTAGSTWHAAGSMHTLNGDPNVAALQRYTIKLYRELEEATGMDCGVHQTGELMLADTEDQMDWLRMAHARGRYLGMETELISTAEAKALVPFFEEEYFVGALWDPVGGHVDPSGITNAYAAAAQAAGAEVERNTRVTGITRRPDGTWDLATEKGTINCEHFVNAGGLWAREVGRMCGIELPVQAMEHMYFLTEEIDGIDEWLTESGGHGRGVLDFGGEIYLRAEGRSLLLGTYEQACVPWQTRSTPWDFGSQLLTPDLERLTPSLEIGFAHFPIYAEVGIKQVVNGPFTFAPDGNPLIGPVRGQRGHWVACGVMAGLSQGGGVGLAMANWMTTGDPGFDVWGMDVARFGDWTTPAYTITKVQENYRRRFQITFPNEELPDARPLYTTPIHGRLTEANAVWGAAYGLEYPLWFQHPDKEPFEEVTFHRSNAFPVVAAEVAAVREGVGMIETSGFAKHEFAGPGARAALDRLMTNRIPTTGRLALTPMLNDAGRLIGDFTVAALSDQYTGSERFIVFGSGIAEGYHQRWFLNHLQGDDTVAYRPLGNELTGLSIAGPAARELLASIAEADVDAEAFRFLDIRP</sequence>
<dbReference type="Gene3D" id="3.30.1360.120">
    <property type="entry name" value="Probable tRNA modification gtpase trme, domain 1"/>
    <property type="match status" value="1"/>
</dbReference>
<dbReference type="InterPro" id="IPR006222">
    <property type="entry name" value="GCVT_N"/>
</dbReference>
<accession>A0A382A331</accession>
<dbReference type="InterPro" id="IPR032503">
    <property type="entry name" value="FAO_M"/>
</dbReference>
<dbReference type="AlphaFoldDB" id="A0A382A331"/>
<reference evidence="4" key="1">
    <citation type="submission" date="2018-05" db="EMBL/GenBank/DDBJ databases">
        <authorList>
            <person name="Lanie J.A."/>
            <person name="Ng W.-L."/>
            <person name="Kazmierczak K.M."/>
            <person name="Andrzejewski T.M."/>
            <person name="Davidsen T.M."/>
            <person name="Wayne K.J."/>
            <person name="Tettelin H."/>
            <person name="Glass J.I."/>
            <person name="Rusch D."/>
            <person name="Podicherti R."/>
            <person name="Tsui H.-C.T."/>
            <person name="Winkler M.E."/>
        </authorList>
    </citation>
    <scope>NUCLEOTIDE SEQUENCE</scope>
</reference>
<gene>
    <name evidence="4" type="ORF">METZ01_LOCUS148187</name>
</gene>
<name>A0A382A331_9ZZZZ</name>
<dbReference type="PANTHER" id="PTHR13847">
    <property type="entry name" value="SARCOSINE DEHYDROGENASE-RELATED"/>
    <property type="match status" value="1"/>
</dbReference>
<dbReference type="Pfam" id="PF01266">
    <property type="entry name" value="DAO"/>
    <property type="match status" value="1"/>
</dbReference>
<organism evidence="4">
    <name type="scientific">marine metagenome</name>
    <dbReference type="NCBI Taxonomy" id="408172"/>
    <lineage>
        <taxon>unclassified sequences</taxon>
        <taxon>metagenomes</taxon>
        <taxon>ecological metagenomes</taxon>
    </lineage>
</organism>
<dbReference type="Gene3D" id="3.30.9.10">
    <property type="entry name" value="D-Amino Acid Oxidase, subunit A, domain 2"/>
    <property type="match status" value="1"/>
</dbReference>
<dbReference type="Pfam" id="PF16350">
    <property type="entry name" value="FAO_M"/>
    <property type="match status" value="1"/>
</dbReference>
<dbReference type="EMBL" id="UINC01023517">
    <property type="protein sequence ID" value="SVA95333.1"/>
    <property type="molecule type" value="Genomic_DNA"/>
</dbReference>
<feature type="domain" description="GCVT N-terminal" evidence="2">
    <location>
        <begin position="420"/>
        <end position="611"/>
    </location>
</feature>
<protein>
    <recommendedName>
        <fullName evidence="5">FAD dependent oxidoreductase domain-containing protein</fullName>
    </recommendedName>
</protein>
<dbReference type="Gene3D" id="3.50.50.60">
    <property type="entry name" value="FAD/NAD(P)-binding domain"/>
    <property type="match status" value="1"/>
</dbReference>
<evidence type="ECO:0008006" key="5">
    <source>
        <dbReference type="Google" id="ProtNLM"/>
    </source>
</evidence>
<feature type="domain" description="FAD dependent oxidoreductase central" evidence="3">
    <location>
        <begin position="364"/>
        <end position="417"/>
    </location>
</feature>
<proteinExistence type="predicted"/>
<dbReference type="InterPro" id="IPR036188">
    <property type="entry name" value="FAD/NAD-bd_sf"/>
</dbReference>
<evidence type="ECO:0000259" key="1">
    <source>
        <dbReference type="Pfam" id="PF01266"/>
    </source>
</evidence>
<dbReference type="PANTHER" id="PTHR13847:SF193">
    <property type="entry name" value="PYRUVATE DEHYDROGENASE PHOSPHATASE REGULATORY SUBUNIT, MITOCHONDRIAL"/>
    <property type="match status" value="1"/>
</dbReference>
<dbReference type="GO" id="GO:0005739">
    <property type="term" value="C:mitochondrion"/>
    <property type="evidence" value="ECO:0007669"/>
    <property type="project" value="TreeGrafter"/>
</dbReference>
<evidence type="ECO:0000313" key="4">
    <source>
        <dbReference type="EMBL" id="SVA95333.1"/>
    </source>
</evidence>
<dbReference type="Pfam" id="PF01571">
    <property type="entry name" value="GCV_T"/>
    <property type="match status" value="1"/>
</dbReference>